<keyword evidence="11" id="KW-0676">Redox-active center</keyword>
<evidence type="ECO:0000256" key="7">
    <source>
        <dbReference type="ARBA" id="ARBA00023002"/>
    </source>
</evidence>
<evidence type="ECO:0000256" key="3">
    <source>
        <dbReference type="ARBA" id="ARBA00022448"/>
    </source>
</evidence>
<dbReference type="PANTHER" id="PTHR43469:SF1">
    <property type="entry name" value="SPBETA PROPHAGE-DERIVED DISULFIDE BOND FORMATION PROTEIN B"/>
    <property type="match status" value="1"/>
</dbReference>
<evidence type="ECO:0000256" key="4">
    <source>
        <dbReference type="ARBA" id="ARBA00022692"/>
    </source>
</evidence>
<keyword evidence="4 12" id="KW-0812">Transmembrane</keyword>
<evidence type="ECO:0000256" key="12">
    <source>
        <dbReference type="SAM" id="Phobius"/>
    </source>
</evidence>
<feature type="transmembrane region" description="Helical" evidence="12">
    <location>
        <begin position="7"/>
        <end position="28"/>
    </location>
</feature>
<name>A0A2M6WD26_9BACT</name>
<evidence type="ECO:0000256" key="9">
    <source>
        <dbReference type="ARBA" id="ARBA00023157"/>
    </source>
</evidence>
<proteinExistence type="inferred from homology"/>
<evidence type="ECO:0000256" key="10">
    <source>
        <dbReference type="ARBA" id="ARBA00023186"/>
    </source>
</evidence>
<dbReference type="EMBL" id="PFBO01000024">
    <property type="protein sequence ID" value="PIT90682.1"/>
    <property type="molecule type" value="Genomic_DNA"/>
</dbReference>
<feature type="transmembrane region" description="Helical" evidence="12">
    <location>
        <begin position="152"/>
        <end position="177"/>
    </location>
</feature>
<dbReference type="Pfam" id="PF02600">
    <property type="entry name" value="DsbB"/>
    <property type="match status" value="1"/>
</dbReference>
<keyword evidence="6 12" id="KW-1133">Transmembrane helix</keyword>
<evidence type="ECO:0000256" key="2">
    <source>
        <dbReference type="ARBA" id="ARBA00007602"/>
    </source>
</evidence>
<dbReference type="InterPro" id="IPR003752">
    <property type="entry name" value="DiS_bond_form_DsbB/BdbC"/>
</dbReference>
<evidence type="ECO:0000256" key="1">
    <source>
        <dbReference type="ARBA" id="ARBA00004141"/>
    </source>
</evidence>
<protein>
    <submittedName>
        <fullName evidence="13">Disulfide bond formation protein B</fullName>
    </submittedName>
</protein>
<comment type="subcellular location">
    <subcellularLocation>
        <location evidence="1">Membrane</location>
        <topology evidence="1">Multi-pass membrane protein</topology>
    </subcellularLocation>
</comment>
<dbReference type="InterPro" id="IPR012187">
    <property type="entry name" value="Disulphide_bond_form_BdbC"/>
</dbReference>
<evidence type="ECO:0000256" key="8">
    <source>
        <dbReference type="ARBA" id="ARBA00023136"/>
    </source>
</evidence>
<evidence type="ECO:0000313" key="13">
    <source>
        <dbReference type="EMBL" id="PIT90682.1"/>
    </source>
</evidence>
<evidence type="ECO:0000256" key="5">
    <source>
        <dbReference type="ARBA" id="ARBA00022982"/>
    </source>
</evidence>
<dbReference type="GO" id="GO:0016020">
    <property type="term" value="C:membrane"/>
    <property type="evidence" value="ECO:0007669"/>
    <property type="project" value="UniProtKB-SubCell"/>
</dbReference>
<feature type="transmembrane region" description="Helical" evidence="12">
    <location>
        <begin position="48"/>
        <end position="67"/>
    </location>
</feature>
<sequence>MQLIRELLNYLTLVADALIVLIVLIWLYDKFKFTVKLSRLKAWLDRNFLWPALIVSITATLGSLFFSEIMRYEPCKLCWLQRIFMYPLPLLFILALAKKDRFIRPYALLLSVVGGLLALYHYILQVGQMYFQEIESLINCSNVGYSPSCTSYFFLTFGYITIPMMSLSAFVLLILILSIKSQSERD</sequence>
<feature type="transmembrane region" description="Helical" evidence="12">
    <location>
        <begin position="106"/>
        <end position="123"/>
    </location>
</feature>
<dbReference type="PANTHER" id="PTHR43469">
    <property type="entry name" value="DISULFIDE FORMATION PROTEIN-RELATED"/>
    <property type="match status" value="1"/>
</dbReference>
<organism evidence="13 14">
    <name type="scientific">Candidatus Komeilibacteria bacterium CG10_big_fil_rev_8_21_14_0_10_41_13</name>
    <dbReference type="NCBI Taxonomy" id="1974476"/>
    <lineage>
        <taxon>Bacteria</taxon>
        <taxon>Candidatus Komeiliibacteriota</taxon>
    </lineage>
</organism>
<dbReference type="Proteomes" id="UP000230543">
    <property type="component" value="Unassembled WGS sequence"/>
</dbReference>
<keyword evidence="7" id="KW-0560">Oxidoreductase</keyword>
<accession>A0A2M6WD26</accession>
<dbReference type="GO" id="GO:0006457">
    <property type="term" value="P:protein folding"/>
    <property type="evidence" value="ECO:0007669"/>
    <property type="project" value="InterPro"/>
</dbReference>
<reference evidence="14" key="1">
    <citation type="submission" date="2017-09" db="EMBL/GenBank/DDBJ databases">
        <title>Depth-based differentiation of microbial function through sediment-hosted aquifers and enrichment of novel symbionts in the deep terrestrial subsurface.</title>
        <authorList>
            <person name="Probst A.J."/>
            <person name="Ladd B."/>
            <person name="Jarett J.K."/>
            <person name="Geller-Mcgrath D.E."/>
            <person name="Sieber C.M.K."/>
            <person name="Emerson J.B."/>
            <person name="Anantharaman K."/>
            <person name="Thomas B.C."/>
            <person name="Malmstrom R."/>
            <person name="Stieglmeier M."/>
            <person name="Klingl A."/>
            <person name="Woyke T."/>
            <person name="Ryan C.M."/>
            <person name="Banfield J.F."/>
        </authorList>
    </citation>
    <scope>NUCLEOTIDE SEQUENCE [LARGE SCALE GENOMIC DNA]</scope>
</reference>
<evidence type="ECO:0000313" key="14">
    <source>
        <dbReference type="Proteomes" id="UP000230543"/>
    </source>
</evidence>
<keyword evidence="5" id="KW-0249">Electron transport</keyword>
<dbReference type="InterPro" id="IPR023380">
    <property type="entry name" value="DsbB-like_sf"/>
</dbReference>
<dbReference type="Gene3D" id="1.20.1550.10">
    <property type="entry name" value="DsbB-like"/>
    <property type="match status" value="1"/>
</dbReference>
<dbReference type="GO" id="GO:0015035">
    <property type="term" value="F:protein-disulfide reductase activity"/>
    <property type="evidence" value="ECO:0007669"/>
    <property type="project" value="InterPro"/>
</dbReference>
<keyword evidence="10" id="KW-0143">Chaperone</keyword>
<keyword evidence="3" id="KW-0813">Transport</keyword>
<comment type="caution">
    <text evidence="13">The sequence shown here is derived from an EMBL/GenBank/DDBJ whole genome shotgun (WGS) entry which is preliminary data.</text>
</comment>
<keyword evidence="9" id="KW-1015">Disulfide bond</keyword>
<gene>
    <name evidence="13" type="ORF">COU22_00790</name>
</gene>
<dbReference type="AlphaFoldDB" id="A0A2M6WD26"/>
<evidence type="ECO:0000256" key="11">
    <source>
        <dbReference type="ARBA" id="ARBA00023284"/>
    </source>
</evidence>
<comment type="similarity">
    <text evidence="2">Belongs to the DsbB family. BdbC subfamily.</text>
</comment>
<keyword evidence="8 12" id="KW-0472">Membrane</keyword>
<dbReference type="SUPFAM" id="SSF158442">
    <property type="entry name" value="DsbB-like"/>
    <property type="match status" value="1"/>
</dbReference>
<evidence type="ECO:0000256" key="6">
    <source>
        <dbReference type="ARBA" id="ARBA00022989"/>
    </source>
</evidence>